<reference evidence="7" key="1">
    <citation type="submission" date="2025-08" db="UniProtKB">
        <authorList>
            <consortium name="RefSeq"/>
        </authorList>
    </citation>
    <scope>IDENTIFICATION</scope>
</reference>
<comment type="similarity">
    <text evidence="1 2">Belongs to the ELL/occludin family.</text>
</comment>
<dbReference type="PROSITE" id="PS51980">
    <property type="entry name" value="OCEL"/>
    <property type="match status" value="1"/>
</dbReference>
<dbReference type="SUPFAM" id="SSF144292">
    <property type="entry name" value="occludin/ELL-like"/>
    <property type="match status" value="1"/>
</dbReference>
<dbReference type="FunCoup" id="A0A6P6DTK7">
    <property type="interactions" value="5"/>
</dbReference>
<feature type="coiled-coil region" evidence="3">
    <location>
        <begin position="107"/>
        <end position="134"/>
    </location>
</feature>
<accession>A0A6P6DTK7</accession>
<gene>
    <name evidence="7" type="primary">Ocel1</name>
</gene>
<dbReference type="InterPro" id="IPR010844">
    <property type="entry name" value="Occludin_ELL"/>
</dbReference>
<dbReference type="AlphaFoldDB" id="A0A6P6DTK7"/>
<feature type="region of interest" description="Disordered" evidence="4">
    <location>
        <begin position="1"/>
        <end position="89"/>
    </location>
</feature>
<evidence type="ECO:0000256" key="2">
    <source>
        <dbReference type="PROSITE-ProRule" id="PRU01324"/>
    </source>
</evidence>
<feature type="domain" description="OCEL" evidence="5">
    <location>
        <begin position="85"/>
        <end position="195"/>
    </location>
</feature>
<proteinExistence type="inferred from homology"/>
<keyword evidence="6" id="KW-1185">Reference proteome</keyword>
<name>A0A6P6DTK7_OCTDE</name>
<keyword evidence="3" id="KW-0175">Coiled coil</keyword>
<dbReference type="RefSeq" id="XP_023563424.1">
    <property type="nucleotide sequence ID" value="XM_023707656.1"/>
</dbReference>
<protein>
    <submittedName>
        <fullName evidence="7">Occludin/ELL domain-containing protein 1</fullName>
    </submittedName>
</protein>
<sequence>MPTLVHPQARGTQGNPPGPGPPTLMSPSHREAARRPPCQPPPAPYQARRRKIVFEDELPSRSLRDTSKPAAAGPGRRTPRPHSVPDYELKYPPLRSERARSRYVAVFQDQYEELQKLQREVGAARAKLQQLEAQLRLLPPPRGQEEAQAVAHVWQELEKKHKDPRFLHRQARCLYLKGKLRHLKTQIQKFDDQADSEGSVYF</sequence>
<evidence type="ECO:0000313" key="7">
    <source>
        <dbReference type="RefSeq" id="XP_023563424.1"/>
    </source>
</evidence>
<dbReference type="GO" id="GO:0070830">
    <property type="term" value="P:bicellular tight junction assembly"/>
    <property type="evidence" value="ECO:0007669"/>
    <property type="project" value="TreeGrafter"/>
</dbReference>
<dbReference type="GO" id="GO:0005923">
    <property type="term" value="C:bicellular tight junction"/>
    <property type="evidence" value="ECO:0007669"/>
    <property type="project" value="TreeGrafter"/>
</dbReference>
<dbReference type="Pfam" id="PF07303">
    <property type="entry name" value="Occludin_ELL"/>
    <property type="match status" value="1"/>
</dbReference>
<dbReference type="Proteomes" id="UP000515203">
    <property type="component" value="Unplaced"/>
</dbReference>
<dbReference type="OrthoDB" id="9445081at2759"/>
<evidence type="ECO:0000313" key="6">
    <source>
        <dbReference type="Proteomes" id="UP000515203"/>
    </source>
</evidence>
<dbReference type="InParanoid" id="A0A6P6DTK7"/>
<dbReference type="GeneID" id="101579292"/>
<evidence type="ECO:0000256" key="1">
    <source>
        <dbReference type="ARBA" id="ARBA00009171"/>
    </source>
</evidence>
<dbReference type="PANTHER" id="PTHR23288">
    <property type="entry name" value="OCCLUDIN AND RNA POLYMERASE II ELONGATION FACTOR ELL"/>
    <property type="match status" value="1"/>
</dbReference>
<evidence type="ECO:0000256" key="3">
    <source>
        <dbReference type="SAM" id="Coils"/>
    </source>
</evidence>
<dbReference type="GO" id="GO:0016324">
    <property type="term" value="C:apical plasma membrane"/>
    <property type="evidence" value="ECO:0007669"/>
    <property type="project" value="TreeGrafter"/>
</dbReference>
<dbReference type="InterPro" id="IPR031176">
    <property type="entry name" value="ELL/occludin"/>
</dbReference>
<evidence type="ECO:0000259" key="5">
    <source>
        <dbReference type="PROSITE" id="PS51980"/>
    </source>
</evidence>
<evidence type="ECO:0000256" key="4">
    <source>
        <dbReference type="SAM" id="MobiDB-lite"/>
    </source>
</evidence>
<dbReference type="Gene3D" id="6.10.140.340">
    <property type="match status" value="1"/>
</dbReference>
<dbReference type="CTD" id="79629"/>
<dbReference type="PANTHER" id="PTHR23288:SF15">
    <property type="entry name" value="OCCLUDIN_ELL DOMAIN-CONTAINING PROTEIN 1"/>
    <property type="match status" value="1"/>
</dbReference>
<feature type="compositionally biased region" description="Basic and acidic residues" evidence="4">
    <location>
        <begin position="52"/>
        <end position="67"/>
    </location>
</feature>
<dbReference type="GO" id="GO:0031410">
    <property type="term" value="C:cytoplasmic vesicle"/>
    <property type="evidence" value="ECO:0007669"/>
    <property type="project" value="TreeGrafter"/>
</dbReference>
<organism evidence="6 7">
    <name type="scientific">Octodon degus</name>
    <name type="common">Degu</name>
    <name type="synonym">Sciurus degus</name>
    <dbReference type="NCBI Taxonomy" id="10160"/>
    <lineage>
        <taxon>Eukaryota</taxon>
        <taxon>Metazoa</taxon>
        <taxon>Chordata</taxon>
        <taxon>Craniata</taxon>
        <taxon>Vertebrata</taxon>
        <taxon>Euteleostomi</taxon>
        <taxon>Mammalia</taxon>
        <taxon>Eutheria</taxon>
        <taxon>Euarchontoglires</taxon>
        <taxon>Glires</taxon>
        <taxon>Rodentia</taxon>
        <taxon>Hystricomorpha</taxon>
        <taxon>Octodontidae</taxon>
        <taxon>Octodon</taxon>
    </lineage>
</organism>